<dbReference type="GO" id="GO:0006817">
    <property type="term" value="P:phosphate ion transport"/>
    <property type="evidence" value="ECO:0007669"/>
    <property type="project" value="TreeGrafter"/>
</dbReference>
<feature type="domain" description="SPX" evidence="10">
    <location>
        <begin position="1"/>
        <end position="470"/>
    </location>
</feature>
<feature type="compositionally biased region" description="Acidic residues" evidence="7">
    <location>
        <begin position="1031"/>
        <end position="1053"/>
    </location>
</feature>
<feature type="region of interest" description="Disordered" evidence="7">
    <location>
        <begin position="947"/>
        <end position="984"/>
    </location>
</feature>
<comment type="similarity">
    <text evidence="2">Belongs to the SYG1 (TC 2.A.94) family.</text>
</comment>
<feature type="transmembrane region" description="Helical" evidence="8">
    <location>
        <begin position="792"/>
        <end position="815"/>
    </location>
</feature>
<dbReference type="InterPro" id="IPR004342">
    <property type="entry name" value="EXS_C"/>
</dbReference>
<evidence type="ECO:0000256" key="5">
    <source>
        <dbReference type="ARBA" id="ARBA00023136"/>
    </source>
</evidence>
<dbReference type="PANTHER" id="PTHR10783">
    <property type="entry name" value="XENOTROPIC AND POLYTROPIC RETROVIRUS RECEPTOR 1-RELATED"/>
    <property type="match status" value="1"/>
</dbReference>
<dbReference type="PANTHER" id="PTHR10783:SF103">
    <property type="entry name" value="SOLUTE CARRIER FAMILY 53 MEMBER 1"/>
    <property type="match status" value="1"/>
</dbReference>
<comment type="subcellular location">
    <subcellularLocation>
        <location evidence="1">Membrane</location>
        <topology evidence="1">Multi-pass membrane protein</topology>
    </subcellularLocation>
</comment>
<feature type="compositionally biased region" description="Polar residues" evidence="7">
    <location>
        <begin position="68"/>
        <end position="88"/>
    </location>
</feature>
<dbReference type="AlphaFoldDB" id="A0A875S8X6"/>
<gene>
    <name evidence="11" type="ORF">FOA43_002889</name>
</gene>
<feature type="transmembrane region" description="Helical" evidence="8">
    <location>
        <begin position="565"/>
        <end position="586"/>
    </location>
</feature>
<name>A0A875S8X6_EENNA</name>
<feature type="coiled-coil region" evidence="6">
    <location>
        <begin position="246"/>
        <end position="273"/>
    </location>
</feature>
<reference evidence="11" key="1">
    <citation type="submission" date="2020-10" db="EMBL/GenBank/DDBJ databases">
        <authorList>
            <person name="Roach M.J.R."/>
        </authorList>
    </citation>
    <scope>NUCLEOTIDE SEQUENCE</scope>
    <source>
        <strain evidence="11">CBS 1945</strain>
    </source>
</reference>
<feature type="transmembrane region" description="Helical" evidence="8">
    <location>
        <begin position="607"/>
        <end position="626"/>
    </location>
</feature>
<keyword evidence="12" id="KW-1185">Reference proteome</keyword>
<feature type="compositionally biased region" description="Polar residues" evidence="7">
    <location>
        <begin position="121"/>
        <end position="147"/>
    </location>
</feature>
<dbReference type="GeneID" id="62196290"/>
<dbReference type="PROSITE" id="PS51380">
    <property type="entry name" value="EXS"/>
    <property type="match status" value="1"/>
</dbReference>
<evidence type="ECO:0000256" key="6">
    <source>
        <dbReference type="SAM" id="Coils"/>
    </source>
</evidence>
<keyword evidence="6" id="KW-0175">Coiled coil</keyword>
<dbReference type="CDD" id="cd14475">
    <property type="entry name" value="SPX_SYG1_like"/>
    <property type="match status" value="1"/>
</dbReference>
<evidence type="ECO:0000256" key="1">
    <source>
        <dbReference type="ARBA" id="ARBA00004141"/>
    </source>
</evidence>
<keyword evidence="5 8" id="KW-0472">Membrane</keyword>
<keyword evidence="3 8" id="KW-0812">Transmembrane</keyword>
<dbReference type="OrthoDB" id="9970435at2759"/>
<evidence type="ECO:0000259" key="10">
    <source>
        <dbReference type="PROSITE" id="PS51382"/>
    </source>
</evidence>
<dbReference type="InterPro" id="IPR004331">
    <property type="entry name" value="SPX_dom"/>
</dbReference>
<protein>
    <recommendedName>
        <fullName evidence="13">Xenotropic and polytropic retrovirus receptor 1</fullName>
    </recommendedName>
</protein>
<dbReference type="KEGG" id="bnn:FOA43_002889"/>
<accession>A0A875S8X6</accession>
<evidence type="ECO:0000256" key="3">
    <source>
        <dbReference type="ARBA" id="ARBA00022692"/>
    </source>
</evidence>
<feature type="domain" description="EXS" evidence="9">
    <location>
        <begin position="724"/>
        <end position="918"/>
    </location>
</feature>
<evidence type="ECO:0000256" key="8">
    <source>
        <dbReference type="SAM" id="Phobius"/>
    </source>
</evidence>
<sequence>MKFAQSLEQHIVPEWRGQYLDYKNGKKKIKKLQKRTSVLQVAKDQIDQSGTSSHHLPTPKFSFRSPRSKTTVSGSPQPIYSSTEPVINTPEQRGISEHRVTFPNASAEPFSLPSPAIYPETLNQSSISTRDSLSTDSETGEGTNVDTSVNINARTPLLSKQSAPIGELNHRKSSVFKLLDTLRRQNSLTQLSQLLSHSSENANMSLTELEEMSLYAKQQFINWVDSELRKVDEFFREREQDSLERFLVLQDQLIQLNEKKEQAKIQMDRILEGTTISRQRQRAVSDVSDDYDVCMDDEEEDENDENTAASDVQAIAVSEPSMRSKSLATANSKMRIFIYWAQNELGLFTKFDLPSLPTFDWLKENGKAEKQYYEEGYYDSDDSDDTDNNSLVNDPRYNRKDYMRKKKRVDKVHNVSYFAARRQLKRAVYEFYHSLELLKSFRLMNRTAFRKLIKKYDKTTDDTLLPTYMKTVDSKYFTTSDVLDNLMVKAEEMFTQYFENGNRKIALTKLREIQAEKTYYAPNYLNGWLLGMALPIFAFTVFYALDRTIGGDLPEGKWLMQIWAGFFLLCLMAMLFGINCFVWDEFKVNYKLIFEFNPRDNLNFRQYLVLPTLLFFIGSLLAWFSFEDFWPVEFNGRDWPWIFLIISIAILFCPFDILYLNARTWFLSTVFRLVLSGLYPVEFRDFFLGDIFCSLTYSISNTSMFLCLYRTHWDKCLDGSGLTKCGSSGSRLLGFLSALPNIWRFLQCFRRFADTGDGFPHLANMCKYLISCMYYMSLSMYRIDTIPQNRSLLIVFGGINGLVSAAWDLLMDWSLFQFHSKNFLLRDEITYKRKWVYYSAMITDVILRHQWVCYALFQKHIQQSAVTGFGVALAEVIRRFIWIFFRMENEHATNVHLFRASRDAPLPFPTSRKRRRRAVKSRVMQQFHVSDEEAQYASTATGITTGFVPAPQPAHTAEGLRTRGQEPSLAPLSEEGSTRNTEATTNYWGTLSKVLKMAHIKDFQRRKPRSVSDIAAEEARAAAGGTSHDPDGDDSDNGGADTDEDIAEDEYRR</sequence>
<evidence type="ECO:0000313" key="12">
    <source>
        <dbReference type="Proteomes" id="UP000662931"/>
    </source>
</evidence>
<dbReference type="Pfam" id="PF03124">
    <property type="entry name" value="EXS"/>
    <property type="match status" value="1"/>
</dbReference>
<evidence type="ECO:0000259" key="9">
    <source>
        <dbReference type="PROSITE" id="PS51380"/>
    </source>
</evidence>
<dbReference type="Proteomes" id="UP000662931">
    <property type="component" value="Chromosome 3"/>
</dbReference>
<dbReference type="GO" id="GO:0005794">
    <property type="term" value="C:Golgi apparatus"/>
    <property type="evidence" value="ECO:0007669"/>
    <property type="project" value="TreeGrafter"/>
</dbReference>
<feature type="region of interest" description="Disordered" evidence="7">
    <location>
        <begin position="44"/>
        <end position="88"/>
    </location>
</feature>
<dbReference type="GO" id="GO:0000822">
    <property type="term" value="F:inositol hexakisphosphate binding"/>
    <property type="evidence" value="ECO:0007669"/>
    <property type="project" value="TreeGrafter"/>
</dbReference>
<feature type="transmembrane region" description="Helical" evidence="8">
    <location>
        <begin position="524"/>
        <end position="545"/>
    </location>
</feature>
<proteinExistence type="inferred from homology"/>
<dbReference type="RefSeq" id="XP_038779099.1">
    <property type="nucleotide sequence ID" value="XM_038923171.1"/>
</dbReference>
<evidence type="ECO:0000256" key="2">
    <source>
        <dbReference type="ARBA" id="ARBA00009665"/>
    </source>
</evidence>
<dbReference type="GO" id="GO:0005886">
    <property type="term" value="C:plasma membrane"/>
    <property type="evidence" value="ECO:0007669"/>
    <property type="project" value="TreeGrafter"/>
</dbReference>
<dbReference type="Pfam" id="PF03105">
    <property type="entry name" value="SPX"/>
    <property type="match status" value="1"/>
</dbReference>
<organism evidence="11 12">
    <name type="scientific">Eeniella nana</name>
    <name type="common">Yeast</name>
    <name type="synonym">Brettanomyces nanus</name>
    <dbReference type="NCBI Taxonomy" id="13502"/>
    <lineage>
        <taxon>Eukaryota</taxon>
        <taxon>Fungi</taxon>
        <taxon>Dikarya</taxon>
        <taxon>Ascomycota</taxon>
        <taxon>Saccharomycotina</taxon>
        <taxon>Pichiomycetes</taxon>
        <taxon>Pichiales</taxon>
        <taxon>Pichiaceae</taxon>
        <taxon>Brettanomyces</taxon>
    </lineage>
</organism>
<evidence type="ECO:0000256" key="7">
    <source>
        <dbReference type="SAM" id="MobiDB-lite"/>
    </source>
</evidence>
<evidence type="ECO:0000313" key="11">
    <source>
        <dbReference type="EMBL" id="QPG75534.1"/>
    </source>
</evidence>
<feature type="transmembrane region" description="Helical" evidence="8">
    <location>
        <begin position="641"/>
        <end position="662"/>
    </location>
</feature>
<feature type="region of interest" description="Disordered" evidence="7">
    <location>
        <begin position="106"/>
        <end position="147"/>
    </location>
</feature>
<dbReference type="GO" id="GO:0016036">
    <property type="term" value="P:cellular response to phosphate starvation"/>
    <property type="evidence" value="ECO:0007669"/>
    <property type="project" value="TreeGrafter"/>
</dbReference>
<keyword evidence="4 8" id="KW-1133">Transmembrane helix</keyword>
<dbReference type="PROSITE" id="PS51382">
    <property type="entry name" value="SPX"/>
    <property type="match status" value="1"/>
</dbReference>
<evidence type="ECO:0000256" key="4">
    <source>
        <dbReference type="ARBA" id="ARBA00022989"/>
    </source>
</evidence>
<feature type="region of interest" description="Disordered" evidence="7">
    <location>
        <begin position="1003"/>
        <end position="1053"/>
    </location>
</feature>
<evidence type="ECO:0008006" key="13">
    <source>
        <dbReference type="Google" id="ProtNLM"/>
    </source>
</evidence>
<dbReference type="EMBL" id="CP064814">
    <property type="protein sequence ID" value="QPG75534.1"/>
    <property type="molecule type" value="Genomic_DNA"/>
</dbReference>